<evidence type="ECO:0000256" key="1">
    <source>
        <dbReference type="ARBA" id="ARBA00004273"/>
    </source>
</evidence>
<feature type="region of interest" description="Disordered" evidence="9">
    <location>
        <begin position="128"/>
        <end position="182"/>
    </location>
</feature>
<evidence type="ECO:0008006" key="12">
    <source>
        <dbReference type="Google" id="ProtNLM"/>
    </source>
</evidence>
<keyword evidence="7" id="KW-0472">Membrane</keyword>
<comment type="caution">
    <text evidence="10">The sequence shown here is derived from an EMBL/GenBank/DDBJ whole genome shotgun (WGS) entry which is preliminary data.</text>
</comment>
<evidence type="ECO:0000256" key="6">
    <source>
        <dbReference type="ARBA" id="ARBA00023128"/>
    </source>
</evidence>
<dbReference type="PANTHER" id="PTHR15415:SF7">
    <property type="entry name" value="MICOS COMPLEX SUBUNIT MIC60"/>
    <property type="match status" value="1"/>
</dbReference>
<comment type="similarity">
    <text evidence="2">Belongs to the MICOS complex subunit Mic60 family.</text>
</comment>
<feature type="coiled-coil region" evidence="8">
    <location>
        <begin position="348"/>
        <end position="452"/>
    </location>
</feature>
<keyword evidence="6" id="KW-0496">Mitochondrion</keyword>
<evidence type="ECO:0000256" key="8">
    <source>
        <dbReference type="SAM" id="Coils"/>
    </source>
</evidence>
<evidence type="ECO:0000313" key="10">
    <source>
        <dbReference type="EMBL" id="GMH06729.1"/>
    </source>
</evidence>
<evidence type="ECO:0000313" key="11">
    <source>
        <dbReference type="Proteomes" id="UP001279734"/>
    </source>
</evidence>
<dbReference type="PANTHER" id="PTHR15415">
    <property type="entry name" value="MITOFILIN"/>
    <property type="match status" value="1"/>
</dbReference>
<evidence type="ECO:0000256" key="5">
    <source>
        <dbReference type="ARBA" id="ARBA00022989"/>
    </source>
</evidence>
<name>A0AAD3S9I5_NEPGR</name>
<organism evidence="10 11">
    <name type="scientific">Nepenthes gracilis</name>
    <name type="common">Slender pitcher plant</name>
    <dbReference type="NCBI Taxonomy" id="150966"/>
    <lineage>
        <taxon>Eukaryota</taxon>
        <taxon>Viridiplantae</taxon>
        <taxon>Streptophyta</taxon>
        <taxon>Embryophyta</taxon>
        <taxon>Tracheophyta</taxon>
        <taxon>Spermatophyta</taxon>
        <taxon>Magnoliopsida</taxon>
        <taxon>eudicotyledons</taxon>
        <taxon>Gunneridae</taxon>
        <taxon>Pentapetalae</taxon>
        <taxon>Caryophyllales</taxon>
        <taxon>Nepenthaceae</taxon>
        <taxon>Nepenthes</taxon>
    </lineage>
</organism>
<sequence>MLRRSMLDISRRRFSIASVPRQILTTQIPLSLLSHREFSSLSPQNGPQISGSTTRPSESGRKISKVLIGSVIVSTVVMAAYSTGYLDHIFVKDSNRPGESAKIDTDDKALQQLPNGSEDLHISKNIREQTSLSSSEDKQSLSSNVEHAEKSSEIEPHHTPTEDSSRNEGDTQTNASNVTPMENDIYVKETELPKLSQGTVTAGYQFVDSNQLPDENADKENLAEKGTMKQLDRTESAPVFTEENAVPLKHETAMPEHLSSEGESEDLLGHVEEPPSSLLDAYSLREKAQEGTTASLSGQKISESATIGEVGNLSDPHSSRDGKLIIDFLQAIHAAEQRQAVLDARVFAEEKRMMKEKYEKELKDARARELMFAEEVAMLDKEIERERVKAAAALKSLKEKAEERLKIELEQKEKAALSKLKEVQAFAKAELAAALAQEKAAHIEKMEEVNLNISALCVAFYSLSEEAHQYHSIRKLALGALTLEDALSNGLPIQTELDALHPYLDGIDKDSLLDLALSSLPEEARIRGTDTVLQLNQKFDALKGTLRHFSFLPPGGGGLLAHSLAHVASFLKVKKAGPSVDGIESVLNRVESLLAEGKLAEAADALETGVRGSAAAEVVSDWVQQARNKAITEQALTLIRSYASVSLGLS</sequence>
<keyword evidence="4" id="KW-0999">Mitochondrion inner membrane</keyword>
<keyword evidence="8" id="KW-0175">Coiled coil</keyword>
<keyword evidence="3" id="KW-0812">Transmembrane</keyword>
<accession>A0AAD3S9I5</accession>
<reference evidence="10" key="1">
    <citation type="submission" date="2023-05" db="EMBL/GenBank/DDBJ databases">
        <title>Nepenthes gracilis genome sequencing.</title>
        <authorList>
            <person name="Fukushima K."/>
        </authorList>
    </citation>
    <scope>NUCLEOTIDE SEQUENCE</scope>
    <source>
        <strain evidence="10">SING2019-196</strain>
    </source>
</reference>
<feature type="compositionally biased region" description="Basic and acidic residues" evidence="9">
    <location>
        <begin position="221"/>
        <end position="235"/>
    </location>
</feature>
<keyword evidence="5" id="KW-1133">Transmembrane helix</keyword>
<dbReference type="EMBL" id="BSYO01000006">
    <property type="protein sequence ID" value="GMH06729.1"/>
    <property type="molecule type" value="Genomic_DNA"/>
</dbReference>
<protein>
    <recommendedName>
        <fullName evidence="12">MICOS complex subunit MIC60</fullName>
    </recommendedName>
</protein>
<feature type="region of interest" description="Disordered" evidence="9">
    <location>
        <begin position="39"/>
        <end position="60"/>
    </location>
</feature>
<gene>
    <name evidence="10" type="ORF">Nepgr_008569</name>
</gene>
<evidence type="ECO:0000256" key="2">
    <source>
        <dbReference type="ARBA" id="ARBA00010877"/>
    </source>
</evidence>
<dbReference type="GO" id="GO:0042407">
    <property type="term" value="P:cristae formation"/>
    <property type="evidence" value="ECO:0007669"/>
    <property type="project" value="TreeGrafter"/>
</dbReference>
<dbReference type="AlphaFoldDB" id="A0AAD3S9I5"/>
<feature type="compositionally biased region" description="Basic and acidic residues" evidence="9">
    <location>
        <begin position="146"/>
        <end position="169"/>
    </location>
</feature>
<dbReference type="InterPro" id="IPR019133">
    <property type="entry name" value="MIC60"/>
</dbReference>
<comment type="subcellular location">
    <subcellularLocation>
        <location evidence="1">Mitochondrion inner membrane</location>
    </subcellularLocation>
</comment>
<evidence type="ECO:0000256" key="9">
    <source>
        <dbReference type="SAM" id="MobiDB-lite"/>
    </source>
</evidence>
<feature type="region of interest" description="Disordered" evidence="9">
    <location>
        <begin position="221"/>
        <end position="240"/>
    </location>
</feature>
<dbReference type="GO" id="GO:0061617">
    <property type="term" value="C:MICOS complex"/>
    <property type="evidence" value="ECO:0007669"/>
    <property type="project" value="TreeGrafter"/>
</dbReference>
<evidence type="ECO:0000256" key="7">
    <source>
        <dbReference type="ARBA" id="ARBA00023136"/>
    </source>
</evidence>
<evidence type="ECO:0000256" key="3">
    <source>
        <dbReference type="ARBA" id="ARBA00022692"/>
    </source>
</evidence>
<dbReference type="Proteomes" id="UP001279734">
    <property type="component" value="Unassembled WGS sequence"/>
</dbReference>
<keyword evidence="11" id="KW-1185">Reference proteome</keyword>
<proteinExistence type="inferred from homology"/>
<dbReference type="Pfam" id="PF09731">
    <property type="entry name" value="Mitofilin"/>
    <property type="match status" value="1"/>
</dbReference>
<evidence type="ECO:0000256" key="4">
    <source>
        <dbReference type="ARBA" id="ARBA00022792"/>
    </source>
</evidence>
<feature type="compositionally biased region" description="Polar residues" evidence="9">
    <location>
        <begin position="170"/>
        <end position="180"/>
    </location>
</feature>
<feature type="compositionally biased region" description="Polar residues" evidence="9">
    <location>
        <begin position="39"/>
        <end position="57"/>
    </location>
</feature>